<feature type="transmembrane region" description="Helical" evidence="1">
    <location>
        <begin position="78"/>
        <end position="100"/>
    </location>
</feature>
<evidence type="ECO:0000313" key="3">
    <source>
        <dbReference type="Proteomes" id="UP000523007"/>
    </source>
</evidence>
<accession>A0A7W7RMD1</accession>
<feature type="transmembrane region" description="Helical" evidence="1">
    <location>
        <begin position="201"/>
        <end position="222"/>
    </location>
</feature>
<dbReference type="AlphaFoldDB" id="A0A7W7RMD1"/>
<feature type="transmembrane region" description="Helical" evidence="1">
    <location>
        <begin position="234"/>
        <end position="256"/>
    </location>
</feature>
<keyword evidence="1" id="KW-0472">Membrane</keyword>
<comment type="caution">
    <text evidence="2">The sequence shown here is derived from an EMBL/GenBank/DDBJ whole genome shotgun (WGS) entry which is preliminary data.</text>
</comment>
<keyword evidence="1" id="KW-1133">Transmembrane helix</keyword>
<feature type="transmembrane region" description="Helical" evidence="1">
    <location>
        <begin position="143"/>
        <end position="161"/>
    </location>
</feature>
<reference evidence="2 3" key="1">
    <citation type="submission" date="2020-08" db="EMBL/GenBank/DDBJ databases">
        <title>Sequencing the genomes of 1000 actinobacteria strains.</title>
        <authorList>
            <person name="Klenk H.-P."/>
        </authorList>
    </citation>
    <scope>NUCLEOTIDE SEQUENCE [LARGE SCALE GENOMIC DNA]</scope>
    <source>
        <strain evidence="2 3">DSM 102030</strain>
    </source>
</reference>
<keyword evidence="3" id="KW-1185">Reference proteome</keyword>
<dbReference type="PROSITE" id="PS51257">
    <property type="entry name" value="PROKAR_LIPOPROTEIN"/>
    <property type="match status" value="1"/>
</dbReference>
<feature type="transmembrane region" description="Helical" evidence="1">
    <location>
        <begin position="112"/>
        <end position="131"/>
    </location>
</feature>
<feature type="transmembrane region" description="Helical" evidence="1">
    <location>
        <begin position="262"/>
        <end position="285"/>
    </location>
</feature>
<proteinExistence type="predicted"/>
<dbReference type="PANTHER" id="PTHR40761">
    <property type="entry name" value="CONSERVED INTEGRAL MEMBRANE ALANINE VALINE AND LEUCINE RICH PROTEIN-RELATED"/>
    <property type="match status" value="1"/>
</dbReference>
<evidence type="ECO:0000256" key="1">
    <source>
        <dbReference type="SAM" id="Phobius"/>
    </source>
</evidence>
<keyword evidence="1" id="KW-0812">Transmembrane</keyword>
<dbReference type="NCBIfam" id="NF038012">
    <property type="entry name" value="DMT_1"/>
    <property type="match status" value="1"/>
</dbReference>
<dbReference type="PANTHER" id="PTHR40761:SF1">
    <property type="entry name" value="CONSERVED INTEGRAL MEMBRANE ALANINE VALINE AND LEUCINE RICH PROTEIN-RELATED"/>
    <property type="match status" value="1"/>
</dbReference>
<dbReference type="EMBL" id="JACHJT010000001">
    <property type="protein sequence ID" value="MBB4934644.1"/>
    <property type="molecule type" value="Genomic_DNA"/>
</dbReference>
<organism evidence="2 3">
    <name type="scientific">Lipingzhangella halophila</name>
    <dbReference type="NCBI Taxonomy" id="1783352"/>
    <lineage>
        <taxon>Bacteria</taxon>
        <taxon>Bacillati</taxon>
        <taxon>Actinomycetota</taxon>
        <taxon>Actinomycetes</taxon>
        <taxon>Streptosporangiales</taxon>
        <taxon>Nocardiopsidaceae</taxon>
        <taxon>Lipingzhangella</taxon>
    </lineage>
</organism>
<name>A0A7W7RMD1_9ACTN</name>
<protein>
    <recommendedName>
        <fullName evidence="4">Integral membrane protein</fullName>
    </recommendedName>
</protein>
<evidence type="ECO:0000313" key="2">
    <source>
        <dbReference type="EMBL" id="MBB4934644.1"/>
    </source>
</evidence>
<sequence length="309" mass="30980">MRKADRMTYGIWLGIALGVLSCACYTAAAVTQRWLATVVTTPLTGRGALAELLGRPLWWVSAALNAGRAGFQVGALGFAPLTVIQPLNVLVLIFGLPWSARVSGRRVTPREWRGAALTVAALGVLLSVAVTGGSGHALGRADALLVVSGTLALLLVAAWTAGRLRSAAWRSHLLAAAAGVAFGNSSATAKTTITAAGTEGAAVALHPAAVGTAVIAIAGLLLAQAAYQGMELGAPLGITTLANPVAAAIVGVAFMGESYSGGWVGLGIAAACAVAGAYGITLLTVPDSARAREKSPAGDDGLECHGIRT</sequence>
<evidence type="ECO:0008006" key="4">
    <source>
        <dbReference type="Google" id="ProtNLM"/>
    </source>
</evidence>
<gene>
    <name evidence="2" type="ORF">F4561_005464</name>
</gene>
<dbReference type="Proteomes" id="UP000523007">
    <property type="component" value="Unassembled WGS sequence"/>
</dbReference>